<sequence>MAKKVAIEPGLDDLSQLLKNQGYKVVKPGSGENVMAVVINGLDNNTMNMQGISTKAPVIDAAGYTPDQILSRIKELG</sequence>
<evidence type="ECO:0008006" key="3">
    <source>
        <dbReference type="Google" id="ProtNLM"/>
    </source>
</evidence>
<dbReference type="Pfam" id="PF03698">
    <property type="entry name" value="UPF0180"/>
    <property type="match status" value="1"/>
</dbReference>
<dbReference type="AlphaFoldDB" id="A0A2C6L3W2"/>
<proteinExistence type="predicted"/>
<evidence type="ECO:0000313" key="1">
    <source>
        <dbReference type="EMBL" id="PHJ39421.1"/>
    </source>
</evidence>
<comment type="caution">
    <text evidence="1">The sequence shown here is derived from an EMBL/GenBank/DDBJ whole genome shotgun (WGS) entry which is preliminary data.</text>
</comment>
<evidence type="ECO:0000313" key="2">
    <source>
        <dbReference type="Proteomes" id="UP000222564"/>
    </source>
</evidence>
<dbReference type="OrthoDB" id="1708042at2"/>
<dbReference type="Proteomes" id="UP000222564">
    <property type="component" value="Unassembled WGS sequence"/>
</dbReference>
<organism evidence="1 2">
    <name type="scientific">Desulforamulus profundi</name>
    <dbReference type="NCBI Taxonomy" id="1383067"/>
    <lineage>
        <taxon>Bacteria</taxon>
        <taxon>Bacillati</taxon>
        <taxon>Bacillota</taxon>
        <taxon>Clostridia</taxon>
        <taxon>Eubacteriales</taxon>
        <taxon>Peptococcaceae</taxon>
        <taxon>Desulforamulus</taxon>
    </lineage>
</organism>
<name>A0A2C6L3W2_9FIRM</name>
<dbReference type="InterPro" id="IPR005370">
    <property type="entry name" value="UPF0180"/>
</dbReference>
<protein>
    <recommendedName>
        <fullName evidence="3">YkuS family protein</fullName>
    </recommendedName>
</protein>
<dbReference type="RefSeq" id="WP_099082193.1">
    <property type="nucleotide sequence ID" value="NZ_AWQQ01000020.1"/>
</dbReference>
<dbReference type="EMBL" id="AWQQ01000020">
    <property type="protein sequence ID" value="PHJ39421.1"/>
    <property type="molecule type" value="Genomic_DNA"/>
</dbReference>
<gene>
    <name evidence="1" type="ORF">P378_03165</name>
</gene>
<accession>A0A2C6L3W2</accession>
<reference evidence="1 2" key="1">
    <citation type="submission" date="2013-09" db="EMBL/GenBank/DDBJ databases">
        <title>Biodegradation of hydrocarbons in the deep terrestrial subsurface : characterization of a microbial consortium composed of two Desulfotomaculum species originating from a deep geological formation.</title>
        <authorList>
            <person name="Aullo T."/>
            <person name="Berlendis S."/>
            <person name="Lascourreges J.-F."/>
            <person name="Dessort D."/>
            <person name="Saint-Laurent S."/>
            <person name="Schraauwers B."/>
            <person name="Mas J."/>
            <person name="Magot M."/>
            <person name="Ranchou-Peyruse A."/>
        </authorList>
    </citation>
    <scope>NUCLEOTIDE SEQUENCE [LARGE SCALE GENOMIC DNA]</scope>
    <source>
        <strain evidence="1 2">Bs107</strain>
    </source>
</reference>
<keyword evidence="2" id="KW-1185">Reference proteome</keyword>